<dbReference type="HOGENOM" id="CLU_1836422_0_0_1"/>
<sequence length="140" mass="15829">MAQHHVLQNTILNRSKDLKFTDDNVVRYLRREMVDGATTYNPCKPDIFWKGQLVEAQVTFVGILEKDGKHTFRCRLSALVWMGYGCALDILEHTLKETETVVSATAVTHKRVIPYGDGPDVKRFRTKLSGVDIYGTNSGN</sequence>
<keyword evidence="2" id="KW-1185">Reference proteome</keyword>
<dbReference type="EMBL" id="KN837349">
    <property type="protein sequence ID" value="KIJ27011.1"/>
    <property type="molecule type" value="Genomic_DNA"/>
</dbReference>
<evidence type="ECO:0000313" key="1">
    <source>
        <dbReference type="EMBL" id="KIJ27011.1"/>
    </source>
</evidence>
<evidence type="ECO:0000313" key="2">
    <source>
        <dbReference type="Proteomes" id="UP000054279"/>
    </source>
</evidence>
<dbReference type="AlphaFoldDB" id="A0A0C9UNG1"/>
<gene>
    <name evidence="1" type="ORF">M422DRAFT_271829</name>
</gene>
<protein>
    <submittedName>
        <fullName evidence="1">Uncharacterized protein</fullName>
    </submittedName>
</protein>
<reference evidence="1 2" key="1">
    <citation type="submission" date="2014-06" db="EMBL/GenBank/DDBJ databases">
        <title>Evolutionary Origins and Diversification of the Mycorrhizal Mutualists.</title>
        <authorList>
            <consortium name="DOE Joint Genome Institute"/>
            <consortium name="Mycorrhizal Genomics Consortium"/>
            <person name="Kohler A."/>
            <person name="Kuo A."/>
            <person name="Nagy L.G."/>
            <person name="Floudas D."/>
            <person name="Copeland A."/>
            <person name="Barry K.W."/>
            <person name="Cichocki N."/>
            <person name="Veneault-Fourrey C."/>
            <person name="LaButti K."/>
            <person name="Lindquist E.A."/>
            <person name="Lipzen A."/>
            <person name="Lundell T."/>
            <person name="Morin E."/>
            <person name="Murat C."/>
            <person name="Riley R."/>
            <person name="Ohm R."/>
            <person name="Sun H."/>
            <person name="Tunlid A."/>
            <person name="Henrissat B."/>
            <person name="Grigoriev I.V."/>
            <person name="Hibbett D.S."/>
            <person name="Martin F."/>
        </authorList>
    </citation>
    <scope>NUCLEOTIDE SEQUENCE [LARGE SCALE GENOMIC DNA]</scope>
    <source>
        <strain evidence="1 2">SS14</strain>
    </source>
</reference>
<proteinExistence type="predicted"/>
<dbReference type="OrthoDB" id="3269456at2759"/>
<dbReference type="Proteomes" id="UP000054279">
    <property type="component" value="Unassembled WGS sequence"/>
</dbReference>
<accession>A0A0C9UNG1</accession>
<organism evidence="1 2">
    <name type="scientific">Sphaerobolus stellatus (strain SS14)</name>
    <dbReference type="NCBI Taxonomy" id="990650"/>
    <lineage>
        <taxon>Eukaryota</taxon>
        <taxon>Fungi</taxon>
        <taxon>Dikarya</taxon>
        <taxon>Basidiomycota</taxon>
        <taxon>Agaricomycotina</taxon>
        <taxon>Agaricomycetes</taxon>
        <taxon>Phallomycetidae</taxon>
        <taxon>Geastrales</taxon>
        <taxon>Sphaerobolaceae</taxon>
        <taxon>Sphaerobolus</taxon>
    </lineage>
</organism>
<name>A0A0C9UNG1_SPHS4</name>